<dbReference type="GO" id="GO:0006897">
    <property type="term" value="P:endocytosis"/>
    <property type="evidence" value="ECO:0007669"/>
    <property type="project" value="TreeGrafter"/>
</dbReference>
<dbReference type="GO" id="GO:0005886">
    <property type="term" value="C:plasma membrane"/>
    <property type="evidence" value="ECO:0007669"/>
    <property type="project" value="TreeGrafter"/>
</dbReference>
<reference evidence="2" key="1">
    <citation type="submission" date="2023-03" db="EMBL/GenBank/DDBJ databases">
        <title>Massive genome expansion in bonnet fungi (Mycena s.s.) driven by repeated elements and novel gene families across ecological guilds.</title>
        <authorList>
            <consortium name="Lawrence Berkeley National Laboratory"/>
            <person name="Harder C.B."/>
            <person name="Miyauchi S."/>
            <person name="Viragh M."/>
            <person name="Kuo A."/>
            <person name="Thoen E."/>
            <person name="Andreopoulos B."/>
            <person name="Lu D."/>
            <person name="Skrede I."/>
            <person name="Drula E."/>
            <person name="Henrissat B."/>
            <person name="Morin E."/>
            <person name="Kohler A."/>
            <person name="Barry K."/>
            <person name="LaButti K."/>
            <person name="Morin E."/>
            <person name="Salamov A."/>
            <person name="Lipzen A."/>
            <person name="Mereny Z."/>
            <person name="Hegedus B."/>
            <person name="Baldrian P."/>
            <person name="Stursova M."/>
            <person name="Weitz H."/>
            <person name="Taylor A."/>
            <person name="Grigoriev I.V."/>
            <person name="Nagy L.G."/>
            <person name="Martin F."/>
            <person name="Kauserud H."/>
        </authorList>
    </citation>
    <scope>NUCLEOTIDE SEQUENCE</scope>
    <source>
        <strain evidence="2">9284</strain>
    </source>
</reference>
<dbReference type="InterPro" id="IPR028245">
    <property type="entry name" value="PIL1/LSP1"/>
</dbReference>
<feature type="region of interest" description="Disordered" evidence="1">
    <location>
        <begin position="197"/>
        <end position="235"/>
    </location>
</feature>
<name>A0AAD7CA19_9AGAR</name>
<feature type="non-terminal residue" evidence="2">
    <location>
        <position position="235"/>
    </location>
</feature>
<protein>
    <submittedName>
        <fullName evidence="2">Uncharacterized protein</fullName>
    </submittedName>
</protein>
<sequence>MVHRPADSRLLANLLSQEKDYAKHLGTFLDHSNASLASVTAYASASSPESAQVILAVAASLASADDALRHYAAAVDRWRDYLKGLKALEDEVGNIMRDREILVTRLIKASKPTSHSSSSPTQSQTSLASTPNSKLAAAQTELQACEAHLATKELELRVHRSALVSEGLAQRCHALAECGQRWSEAGRVGAITAEGGAGAASPLRASSPVPNQNKPLPGVAGSDISLAPSQSASQI</sequence>
<dbReference type="AlphaFoldDB" id="A0AAD7CA19"/>
<gene>
    <name evidence="2" type="ORF">FB45DRAFT_688354</name>
</gene>
<dbReference type="GO" id="GO:0008289">
    <property type="term" value="F:lipid binding"/>
    <property type="evidence" value="ECO:0007669"/>
    <property type="project" value="TreeGrafter"/>
</dbReference>
<proteinExistence type="predicted"/>
<dbReference type="PANTHER" id="PTHR31962">
    <property type="entry name" value="SPHINGOLIPID LONG CHAIN BASE-RESPONSIVE PROTEIN PIL1"/>
    <property type="match status" value="1"/>
</dbReference>
<dbReference type="EMBL" id="JARKIF010000004">
    <property type="protein sequence ID" value="KAJ7641712.1"/>
    <property type="molecule type" value="Genomic_DNA"/>
</dbReference>
<evidence type="ECO:0000313" key="2">
    <source>
        <dbReference type="EMBL" id="KAJ7641712.1"/>
    </source>
</evidence>
<feature type="compositionally biased region" description="Low complexity" evidence="1">
    <location>
        <begin position="111"/>
        <end position="130"/>
    </location>
</feature>
<dbReference type="InterPro" id="IPR027267">
    <property type="entry name" value="AH/BAR_dom_sf"/>
</dbReference>
<dbReference type="GO" id="GO:0070941">
    <property type="term" value="P:eisosome assembly"/>
    <property type="evidence" value="ECO:0007669"/>
    <property type="project" value="TreeGrafter"/>
</dbReference>
<accession>A0AAD7CA19</accession>
<dbReference type="Proteomes" id="UP001221142">
    <property type="component" value="Unassembled WGS sequence"/>
</dbReference>
<dbReference type="PANTHER" id="PTHR31962:SF1">
    <property type="entry name" value="SPHINGOLIPID LONG CHAIN BASE-RESPONSIVE PROTEIN PIL1"/>
    <property type="match status" value="1"/>
</dbReference>
<keyword evidence="3" id="KW-1185">Reference proteome</keyword>
<dbReference type="GO" id="GO:0036286">
    <property type="term" value="C:eisosome filament"/>
    <property type="evidence" value="ECO:0007669"/>
    <property type="project" value="TreeGrafter"/>
</dbReference>
<evidence type="ECO:0000313" key="3">
    <source>
        <dbReference type="Proteomes" id="UP001221142"/>
    </source>
</evidence>
<comment type="caution">
    <text evidence="2">The sequence shown here is derived from an EMBL/GenBank/DDBJ whole genome shotgun (WGS) entry which is preliminary data.</text>
</comment>
<organism evidence="2 3">
    <name type="scientific">Roridomyces roridus</name>
    <dbReference type="NCBI Taxonomy" id="1738132"/>
    <lineage>
        <taxon>Eukaryota</taxon>
        <taxon>Fungi</taxon>
        <taxon>Dikarya</taxon>
        <taxon>Basidiomycota</taxon>
        <taxon>Agaricomycotina</taxon>
        <taxon>Agaricomycetes</taxon>
        <taxon>Agaricomycetidae</taxon>
        <taxon>Agaricales</taxon>
        <taxon>Marasmiineae</taxon>
        <taxon>Mycenaceae</taxon>
        <taxon>Roridomyces</taxon>
    </lineage>
</organism>
<feature type="region of interest" description="Disordered" evidence="1">
    <location>
        <begin position="111"/>
        <end position="133"/>
    </location>
</feature>
<dbReference type="Gene3D" id="1.20.1270.60">
    <property type="entry name" value="Arfaptin homology (AH) domain/BAR domain"/>
    <property type="match status" value="1"/>
</dbReference>
<evidence type="ECO:0000256" key="1">
    <source>
        <dbReference type="SAM" id="MobiDB-lite"/>
    </source>
</evidence>